<organism evidence="2 3">
    <name type="scientific">Caerostris extrusa</name>
    <name type="common">Bark spider</name>
    <name type="synonym">Caerostris bankana</name>
    <dbReference type="NCBI Taxonomy" id="172846"/>
    <lineage>
        <taxon>Eukaryota</taxon>
        <taxon>Metazoa</taxon>
        <taxon>Ecdysozoa</taxon>
        <taxon>Arthropoda</taxon>
        <taxon>Chelicerata</taxon>
        <taxon>Arachnida</taxon>
        <taxon>Araneae</taxon>
        <taxon>Araneomorphae</taxon>
        <taxon>Entelegynae</taxon>
        <taxon>Araneoidea</taxon>
        <taxon>Araneidae</taxon>
        <taxon>Caerostris</taxon>
    </lineage>
</organism>
<dbReference type="Proteomes" id="UP001054945">
    <property type="component" value="Unassembled WGS sequence"/>
</dbReference>
<gene>
    <name evidence="2" type="ORF">CEXT_419431</name>
</gene>
<sequence>MPWRPPSSRRPLRHPPPIGAGGHCIVSRSILRGGRFTPQQQPSPGGGSYTHPAGEVEELAAPKTFQRDEGVYGENTSSTGGGGTEVRRLVVRKNGVRFQGESNISVTLS</sequence>
<evidence type="ECO:0000256" key="1">
    <source>
        <dbReference type="SAM" id="MobiDB-lite"/>
    </source>
</evidence>
<protein>
    <submittedName>
        <fullName evidence="2">Uncharacterized protein</fullName>
    </submittedName>
</protein>
<evidence type="ECO:0000313" key="2">
    <source>
        <dbReference type="EMBL" id="GIX79676.1"/>
    </source>
</evidence>
<dbReference type="EMBL" id="BPLR01002962">
    <property type="protein sequence ID" value="GIX79676.1"/>
    <property type="molecule type" value="Genomic_DNA"/>
</dbReference>
<comment type="caution">
    <text evidence="2">The sequence shown here is derived from an EMBL/GenBank/DDBJ whole genome shotgun (WGS) entry which is preliminary data.</text>
</comment>
<dbReference type="AlphaFoldDB" id="A0AAV4N7N3"/>
<keyword evidence="3" id="KW-1185">Reference proteome</keyword>
<accession>A0AAV4N7N3</accession>
<reference evidence="2 3" key="1">
    <citation type="submission" date="2021-06" db="EMBL/GenBank/DDBJ databases">
        <title>Caerostris extrusa draft genome.</title>
        <authorList>
            <person name="Kono N."/>
            <person name="Arakawa K."/>
        </authorList>
    </citation>
    <scope>NUCLEOTIDE SEQUENCE [LARGE SCALE GENOMIC DNA]</scope>
</reference>
<name>A0AAV4N7N3_CAEEX</name>
<feature type="region of interest" description="Disordered" evidence="1">
    <location>
        <begin position="1"/>
        <end position="86"/>
    </location>
</feature>
<evidence type="ECO:0000313" key="3">
    <source>
        <dbReference type="Proteomes" id="UP001054945"/>
    </source>
</evidence>
<proteinExistence type="predicted"/>